<dbReference type="Gene3D" id="2.40.50.140">
    <property type="entry name" value="Nucleic acid-binding proteins"/>
    <property type="match status" value="1"/>
</dbReference>
<evidence type="ECO:0000313" key="3">
    <source>
        <dbReference type="EMBL" id="KAK1370129.1"/>
    </source>
</evidence>
<comment type="caution">
    <text evidence="3">The sequence shown here is derived from an EMBL/GenBank/DDBJ whole genome shotgun (WGS) entry which is preliminary data.</text>
</comment>
<evidence type="ECO:0000256" key="2">
    <source>
        <dbReference type="ARBA" id="ARBA00022598"/>
    </source>
</evidence>
<organism evidence="3 4">
    <name type="scientific">Heracleum sosnowskyi</name>
    <dbReference type="NCBI Taxonomy" id="360622"/>
    <lineage>
        <taxon>Eukaryota</taxon>
        <taxon>Viridiplantae</taxon>
        <taxon>Streptophyta</taxon>
        <taxon>Embryophyta</taxon>
        <taxon>Tracheophyta</taxon>
        <taxon>Spermatophyta</taxon>
        <taxon>Magnoliopsida</taxon>
        <taxon>eudicotyledons</taxon>
        <taxon>Gunneridae</taxon>
        <taxon>Pentapetalae</taxon>
        <taxon>asterids</taxon>
        <taxon>campanulids</taxon>
        <taxon>Apiales</taxon>
        <taxon>Apiaceae</taxon>
        <taxon>Apioideae</taxon>
        <taxon>apioid superclade</taxon>
        <taxon>Tordylieae</taxon>
        <taxon>Tordyliinae</taxon>
        <taxon>Heracleum</taxon>
    </lineage>
</organism>
<dbReference type="GO" id="GO:0006273">
    <property type="term" value="P:lagging strand elongation"/>
    <property type="evidence" value="ECO:0007669"/>
    <property type="project" value="TreeGrafter"/>
</dbReference>
<proteinExistence type="inferred from homology"/>
<evidence type="ECO:0000313" key="4">
    <source>
        <dbReference type="Proteomes" id="UP001237642"/>
    </source>
</evidence>
<comment type="similarity">
    <text evidence="1">Belongs to the ATP-dependent DNA ligase family.</text>
</comment>
<dbReference type="InterPro" id="IPR012340">
    <property type="entry name" value="NA-bd_OB-fold"/>
</dbReference>
<dbReference type="SUPFAM" id="SSF50249">
    <property type="entry name" value="Nucleic acid-binding proteins"/>
    <property type="match status" value="1"/>
</dbReference>
<dbReference type="EMBL" id="JAUIZM010000008">
    <property type="protein sequence ID" value="KAK1370129.1"/>
    <property type="molecule type" value="Genomic_DNA"/>
</dbReference>
<protein>
    <submittedName>
        <fullName evidence="3">Uncharacterized protein</fullName>
    </submittedName>
</protein>
<name>A0AAD8MEU5_9APIA</name>
<keyword evidence="2" id="KW-0436">Ligase</keyword>
<reference evidence="3" key="1">
    <citation type="submission" date="2023-02" db="EMBL/GenBank/DDBJ databases">
        <title>Genome of toxic invasive species Heracleum sosnowskyi carries increased number of genes despite the absence of recent whole-genome duplications.</title>
        <authorList>
            <person name="Schelkunov M."/>
            <person name="Shtratnikova V."/>
            <person name="Makarenko M."/>
            <person name="Klepikova A."/>
            <person name="Omelchenko D."/>
            <person name="Novikova G."/>
            <person name="Obukhova E."/>
            <person name="Bogdanov V."/>
            <person name="Penin A."/>
            <person name="Logacheva M."/>
        </authorList>
    </citation>
    <scope>NUCLEOTIDE SEQUENCE</scope>
    <source>
        <strain evidence="3">Hsosn_3</strain>
        <tissue evidence="3">Leaf</tissue>
    </source>
</reference>
<dbReference type="Proteomes" id="UP001237642">
    <property type="component" value="Unassembled WGS sequence"/>
</dbReference>
<dbReference type="GO" id="GO:0003910">
    <property type="term" value="F:DNA ligase (ATP) activity"/>
    <property type="evidence" value="ECO:0007669"/>
    <property type="project" value="TreeGrafter"/>
</dbReference>
<sequence length="103" mass="11468">MFGFTLPAIVQQQDGIELQNSAVLFSPKYSPFLIACYNPDLEEFQSVCRVMSGISDSFYTELQEAPTLGSFYPEKGELVLAQFKGDNEILPNLPHSCSEKTLP</sequence>
<gene>
    <name evidence="3" type="ORF">POM88_036221</name>
</gene>
<evidence type="ECO:0000256" key="1">
    <source>
        <dbReference type="ARBA" id="ARBA00007572"/>
    </source>
</evidence>
<dbReference type="PANTHER" id="PTHR45674:SF9">
    <property type="entry name" value="DNA LIGASE 3"/>
    <property type="match status" value="1"/>
</dbReference>
<keyword evidence="4" id="KW-1185">Reference proteome</keyword>
<dbReference type="InterPro" id="IPR050191">
    <property type="entry name" value="ATP-dep_DNA_ligase"/>
</dbReference>
<reference evidence="3" key="2">
    <citation type="submission" date="2023-05" db="EMBL/GenBank/DDBJ databases">
        <authorList>
            <person name="Schelkunov M.I."/>
        </authorList>
    </citation>
    <scope>NUCLEOTIDE SEQUENCE</scope>
    <source>
        <strain evidence="3">Hsosn_3</strain>
        <tissue evidence="3">Leaf</tissue>
    </source>
</reference>
<accession>A0AAD8MEU5</accession>
<dbReference type="AlphaFoldDB" id="A0AAD8MEU5"/>
<dbReference type="PANTHER" id="PTHR45674">
    <property type="entry name" value="DNA LIGASE 1/3 FAMILY MEMBER"/>
    <property type="match status" value="1"/>
</dbReference>